<feature type="domain" description="Nudix hydrolase" evidence="7">
    <location>
        <begin position="15"/>
        <end position="138"/>
    </location>
</feature>
<dbReference type="InterPro" id="IPR000086">
    <property type="entry name" value="NUDIX_hydrolase_dom"/>
</dbReference>
<keyword evidence="5" id="KW-0378">Hydrolase</keyword>
<evidence type="ECO:0000256" key="6">
    <source>
        <dbReference type="ARBA" id="ARBA00022842"/>
    </source>
</evidence>
<dbReference type="PANTHER" id="PTHR43736">
    <property type="entry name" value="ADP-RIBOSE PYROPHOSPHATASE"/>
    <property type="match status" value="1"/>
</dbReference>
<accession>A0A1M6QFZ6</accession>
<dbReference type="InterPro" id="IPR015797">
    <property type="entry name" value="NUDIX_hydrolase-like_dom_sf"/>
</dbReference>
<dbReference type="EC" id="3.6.1.1" evidence="3"/>
<dbReference type="InterPro" id="IPR014078">
    <property type="entry name" value="Nudix_YtkD"/>
</dbReference>
<dbReference type="InterPro" id="IPR008162">
    <property type="entry name" value="Pyrophosphatase"/>
</dbReference>
<dbReference type="Proteomes" id="UP000184465">
    <property type="component" value="Unassembled WGS sequence"/>
</dbReference>
<dbReference type="PANTHER" id="PTHR43736:SF1">
    <property type="entry name" value="DIHYDRONEOPTERIN TRIPHOSPHATE DIPHOSPHATASE"/>
    <property type="match status" value="1"/>
</dbReference>
<dbReference type="OrthoDB" id="9131041at2"/>
<reference evidence="8 9" key="1">
    <citation type="submission" date="2016-11" db="EMBL/GenBank/DDBJ databases">
        <authorList>
            <person name="Jaros S."/>
            <person name="Januszkiewicz K."/>
            <person name="Wedrychowicz H."/>
        </authorList>
    </citation>
    <scope>NUCLEOTIDE SEQUENCE [LARGE SCALE GENOMIC DNA]</scope>
    <source>
        <strain evidence="8 9">DSM 15212</strain>
    </source>
</reference>
<evidence type="ECO:0000313" key="8">
    <source>
        <dbReference type="EMBL" id="SHK19030.1"/>
    </source>
</evidence>
<dbReference type="GO" id="GO:0006796">
    <property type="term" value="P:phosphate-containing compound metabolic process"/>
    <property type="evidence" value="ECO:0007669"/>
    <property type="project" value="InterPro"/>
</dbReference>
<comment type="similarity">
    <text evidence="2">Belongs to the Nudix hydrolase family.</text>
</comment>
<evidence type="ECO:0000256" key="1">
    <source>
        <dbReference type="ARBA" id="ARBA00001946"/>
    </source>
</evidence>
<dbReference type="SUPFAM" id="SSF50324">
    <property type="entry name" value="Inorganic pyrophosphatase"/>
    <property type="match status" value="1"/>
</dbReference>
<protein>
    <recommendedName>
        <fullName evidence="3">inorganic diphosphatase</fullName>
        <ecNumber evidence="3">3.6.1.1</ecNumber>
    </recommendedName>
</protein>
<keyword evidence="4" id="KW-0479">Metal-binding</keyword>
<evidence type="ECO:0000256" key="5">
    <source>
        <dbReference type="ARBA" id="ARBA00022801"/>
    </source>
</evidence>
<sequence>MKVELLEIGKIKEKDLKFAVISASFQEKWIFVKHKQRDTWEIPGGHREIGEDINNTAKRELSEETGAKTFRIKPICDYSVMRDDEVSYGRLFYAEIEALGELPDMEIEKVKLFDMLPEKLTYPEIQPFLYRKVLKEKMKEYLGKKVKVFIDRPLGSKHPNYGFVYPINYGYLSNTVSGDGEEIDAYVIGEFEPLKSYEGYVIAIIYRKNDVEDKLVVCRDLNMYNKAQIRALVDFQERFFEVEIIMTRA</sequence>
<dbReference type="GO" id="GO:0005737">
    <property type="term" value="C:cytoplasm"/>
    <property type="evidence" value="ECO:0007669"/>
    <property type="project" value="InterPro"/>
</dbReference>
<proteinExistence type="inferred from homology"/>
<dbReference type="CDD" id="cd04665">
    <property type="entry name" value="NUDIX_RppH"/>
    <property type="match status" value="1"/>
</dbReference>
<dbReference type="InterPro" id="IPR036649">
    <property type="entry name" value="Pyrophosphatase_sf"/>
</dbReference>
<dbReference type="Pfam" id="PF00719">
    <property type="entry name" value="Pyrophosphatase"/>
    <property type="match status" value="1"/>
</dbReference>
<evidence type="ECO:0000313" key="9">
    <source>
        <dbReference type="Proteomes" id="UP000184465"/>
    </source>
</evidence>
<dbReference type="EMBL" id="FRAG01000034">
    <property type="protein sequence ID" value="SHK19030.1"/>
    <property type="molecule type" value="Genomic_DNA"/>
</dbReference>
<evidence type="ECO:0000259" key="7">
    <source>
        <dbReference type="PROSITE" id="PS51462"/>
    </source>
</evidence>
<dbReference type="InterPro" id="IPR020084">
    <property type="entry name" value="NUDIX_hydrolase_CS"/>
</dbReference>
<dbReference type="Gene3D" id="3.90.79.10">
    <property type="entry name" value="Nucleoside Triphosphate Pyrophosphohydrolase"/>
    <property type="match status" value="1"/>
</dbReference>
<evidence type="ECO:0000256" key="2">
    <source>
        <dbReference type="ARBA" id="ARBA00005582"/>
    </source>
</evidence>
<organism evidence="8 9">
    <name type="scientific">Paramaledivibacter caminithermalis (strain DSM 15212 / CIP 107654 / DViRD3)</name>
    <name type="common">Clostridium caminithermale</name>
    <dbReference type="NCBI Taxonomy" id="1121301"/>
    <lineage>
        <taxon>Bacteria</taxon>
        <taxon>Bacillati</taxon>
        <taxon>Bacillota</taxon>
        <taxon>Clostridia</taxon>
        <taxon>Peptostreptococcales</taxon>
        <taxon>Caminicellaceae</taxon>
        <taxon>Paramaledivibacter</taxon>
    </lineage>
</organism>
<evidence type="ECO:0000256" key="4">
    <source>
        <dbReference type="ARBA" id="ARBA00022723"/>
    </source>
</evidence>
<dbReference type="AlphaFoldDB" id="A0A1M6QFZ6"/>
<dbReference type="STRING" id="1121301.SAMN02745912_02555"/>
<dbReference type="GO" id="GO:0004427">
    <property type="term" value="F:inorganic diphosphate phosphatase activity"/>
    <property type="evidence" value="ECO:0007669"/>
    <property type="project" value="UniProtKB-EC"/>
</dbReference>
<name>A0A1M6QFZ6_PARC5</name>
<keyword evidence="9" id="KW-1185">Reference proteome</keyword>
<evidence type="ECO:0000256" key="3">
    <source>
        <dbReference type="ARBA" id="ARBA00012146"/>
    </source>
</evidence>
<dbReference type="PROSITE" id="PS51462">
    <property type="entry name" value="NUDIX"/>
    <property type="match status" value="1"/>
</dbReference>
<dbReference type="PROSITE" id="PS00893">
    <property type="entry name" value="NUDIX_BOX"/>
    <property type="match status" value="1"/>
</dbReference>
<gene>
    <name evidence="8" type="ORF">SAMN02745912_02555</name>
</gene>
<comment type="cofactor">
    <cofactor evidence="1">
        <name>Mg(2+)</name>
        <dbReference type="ChEBI" id="CHEBI:18420"/>
    </cofactor>
</comment>
<dbReference type="GO" id="GO:0000287">
    <property type="term" value="F:magnesium ion binding"/>
    <property type="evidence" value="ECO:0007669"/>
    <property type="project" value="InterPro"/>
</dbReference>
<keyword evidence="6" id="KW-0460">Magnesium</keyword>
<dbReference type="Pfam" id="PF00293">
    <property type="entry name" value="NUDIX"/>
    <property type="match status" value="1"/>
</dbReference>
<dbReference type="RefSeq" id="WP_084112021.1">
    <property type="nucleotide sequence ID" value="NZ_FRAG01000034.1"/>
</dbReference>
<dbReference type="SUPFAM" id="SSF55811">
    <property type="entry name" value="Nudix"/>
    <property type="match status" value="1"/>
</dbReference>